<evidence type="ECO:0000256" key="2">
    <source>
        <dbReference type="ARBA" id="ARBA00009320"/>
    </source>
</evidence>
<comment type="catalytic activity">
    <reaction evidence="9">
        <text>4-amino-4-deoxychorismate = 4-aminobenzoate + pyruvate + H(+)</text>
        <dbReference type="Rhea" id="RHEA:16201"/>
        <dbReference type="ChEBI" id="CHEBI:15361"/>
        <dbReference type="ChEBI" id="CHEBI:15378"/>
        <dbReference type="ChEBI" id="CHEBI:17836"/>
        <dbReference type="ChEBI" id="CHEBI:58406"/>
        <dbReference type="EC" id="4.1.3.38"/>
    </reaction>
</comment>
<name>A0ABW8NGJ8_9GAMM</name>
<evidence type="ECO:0000256" key="7">
    <source>
        <dbReference type="ARBA" id="ARBA00035633"/>
    </source>
</evidence>
<dbReference type="InterPro" id="IPR043132">
    <property type="entry name" value="BCAT-like_C"/>
</dbReference>
<evidence type="ECO:0000256" key="1">
    <source>
        <dbReference type="ARBA" id="ARBA00001933"/>
    </source>
</evidence>
<keyword evidence="12" id="KW-1185">Reference proteome</keyword>
<sequence length="276" mass="30418">MTVLCRVAGQWQDYLPATDRGLQYGDGLFETMRLSGGRVPLWSLHQARLQSGISALCFPPTTMADVLLALDDVPLSASLDQYSAAKLLVTRGAGPRGYQSPDPVQISIQLHLFDAPRWRWSALPMGCSGLTVGVNEVRLGRQPRLAGLKHLNRLEQILARAEFQPGWDESLMLDEQGDVIEGCYSNLLVCKAGQWLTPMLDAAGVNGVIRQWLRQQLVVTEARLSLDDIKQADALVLSNSLMGIVPIARLDNVEYSPNHEALDAMKALQSRLESLF</sequence>
<gene>
    <name evidence="11" type="primary">pabC</name>
    <name evidence="11" type="ORF">WG929_06625</name>
</gene>
<dbReference type="NCBIfam" id="TIGR03461">
    <property type="entry name" value="pabC_Proteo"/>
    <property type="match status" value="1"/>
</dbReference>
<dbReference type="EMBL" id="JBBKTX010000006">
    <property type="protein sequence ID" value="MFK4752078.1"/>
    <property type="molecule type" value="Genomic_DNA"/>
</dbReference>
<protein>
    <recommendedName>
        <fullName evidence="8 10">Aminodeoxychorismate lyase</fullName>
        <ecNumber evidence="8 10">4.1.3.38</ecNumber>
    </recommendedName>
</protein>
<dbReference type="InterPro" id="IPR050571">
    <property type="entry name" value="Class-IV_PLP-Dep_Aminotrnsfr"/>
</dbReference>
<organism evidence="11 12">
    <name type="scientific">Oceanobacter antarcticus</name>
    <dbReference type="NCBI Taxonomy" id="3133425"/>
    <lineage>
        <taxon>Bacteria</taxon>
        <taxon>Pseudomonadati</taxon>
        <taxon>Pseudomonadota</taxon>
        <taxon>Gammaproteobacteria</taxon>
        <taxon>Oceanospirillales</taxon>
        <taxon>Oceanospirillaceae</taxon>
        <taxon>Oceanobacter</taxon>
    </lineage>
</organism>
<comment type="similarity">
    <text evidence="2">Belongs to the class-IV pyridoxal-phosphate-dependent aminotransferase family.</text>
</comment>
<dbReference type="InterPro" id="IPR043131">
    <property type="entry name" value="BCAT-like_N"/>
</dbReference>
<dbReference type="Proteomes" id="UP001620597">
    <property type="component" value="Unassembled WGS sequence"/>
</dbReference>
<dbReference type="PANTHER" id="PTHR42743">
    <property type="entry name" value="AMINO-ACID AMINOTRANSFERASE"/>
    <property type="match status" value="1"/>
</dbReference>
<evidence type="ECO:0000256" key="4">
    <source>
        <dbReference type="ARBA" id="ARBA00022898"/>
    </source>
</evidence>
<evidence type="ECO:0000256" key="10">
    <source>
        <dbReference type="NCBIfam" id="TIGR03461"/>
    </source>
</evidence>
<accession>A0ABW8NGJ8</accession>
<evidence type="ECO:0000256" key="8">
    <source>
        <dbReference type="ARBA" id="ARBA00035676"/>
    </source>
</evidence>
<evidence type="ECO:0000313" key="11">
    <source>
        <dbReference type="EMBL" id="MFK4752078.1"/>
    </source>
</evidence>
<reference evidence="11 12" key="1">
    <citation type="submission" date="2024-03" db="EMBL/GenBank/DDBJ databases">
        <title>High-quality draft genome sequence of Oceanobacter sp. wDCs-4.</title>
        <authorList>
            <person name="Dong C."/>
        </authorList>
    </citation>
    <scope>NUCLEOTIDE SEQUENCE [LARGE SCALE GENOMIC DNA]</scope>
    <source>
        <strain evidence="12">wDCs-4</strain>
    </source>
</reference>
<dbReference type="InterPro" id="IPR036038">
    <property type="entry name" value="Aminotransferase-like"/>
</dbReference>
<comment type="subunit">
    <text evidence="3">Homodimer.</text>
</comment>
<evidence type="ECO:0000256" key="9">
    <source>
        <dbReference type="ARBA" id="ARBA00049529"/>
    </source>
</evidence>
<dbReference type="Gene3D" id="3.20.10.10">
    <property type="entry name" value="D-amino Acid Aminotransferase, subunit A, domain 2"/>
    <property type="match status" value="1"/>
</dbReference>
<dbReference type="SUPFAM" id="SSF56752">
    <property type="entry name" value="D-aminoacid aminotransferase-like PLP-dependent enzymes"/>
    <property type="match status" value="1"/>
</dbReference>
<dbReference type="Gene3D" id="3.30.470.10">
    <property type="match status" value="1"/>
</dbReference>
<proteinExistence type="inferred from homology"/>
<keyword evidence="6 11" id="KW-0456">Lyase</keyword>
<dbReference type="InterPro" id="IPR017824">
    <property type="entry name" value="Aminodeoxychorismate_lyase_IV"/>
</dbReference>
<evidence type="ECO:0000256" key="5">
    <source>
        <dbReference type="ARBA" id="ARBA00022909"/>
    </source>
</evidence>
<dbReference type="GO" id="GO:0008696">
    <property type="term" value="F:4-amino-4-deoxychorismate lyase activity"/>
    <property type="evidence" value="ECO:0007669"/>
    <property type="project" value="UniProtKB-EC"/>
</dbReference>
<keyword evidence="4" id="KW-0663">Pyridoxal phosphate</keyword>
<dbReference type="PANTHER" id="PTHR42743:SF2">
    <property type="entry name" value="AMINODEOXYCHORISMATE LYASE"/>
    <property type="match status" value="1"/>
</dbReference>
<dbReference type="RefSeq" id="WP_416205411.1">
    <property type="nucleotide sequence ID" value="NZ_JBBKTX010000006.1"/>
</dbReference>
<comment type="cofactor">
    <cofactor evidence="1">
        <name>pyridoxal 5'-phosphate</name>
        <dbReference type="ChEBI" id="CHEBI:597326"/>
    </cofactor>
</comment>
<dbReference type="EC" id="4.1.3.38" evidence="8 10"/>
<evidence type="ECO:0000256" key="3">
    <source>
        <dbReference type="ARBA" id="ARBA00011738"/>
    </source>
</evidence>
<comment type="caution">
    <text evidence="11">The sequence shown here is derived from an EMBL/GenBank/DDBJ whole genome shotgun (WGS) entry which is preliminary data.</text>
</comment>
<evidence type="ECO:0000313" key="12">
    <source>
        <dbReference type="Proteomes" id="UP001620597"/>
    </source>
</evidence>
<dbReference type="InterPro" id="IPR001544">
    <property type="entry name" value="Aminotrans_IV"/>
</dbReference>
<comment type="pathway">
    <text evidence="7">Cofactor biosynthesis; tetrahydrofolate biosynthesis; 4-aminobenzoate from chorismate: step 2/2.</text>
</comment>
<keyword evidence="5" id="KW-0289">Folate biosynthesis</keyword>
<dbReference type="Pfam" id="PF01063">
    <property type="entry name" value="Aminotran_4"/>
    <property type="match status" value="1"/>
</dbReference>
<evidence type="ECO:0000256" key="6">
    <source>
        <dbReference type="ARBA" id="ARBA00023239"/>
    </source>
</evidence>